<feature type="domain" description="Lipid II isoglutaminyl synthase (glutamine-hydrolyzing) subunit MurT C-terminal" evidence="3">
    <location>
        <begin position="299"/>
        <end position="397"/>
    </location>
</feature>
<keyword evidence="1" id="KW-0479">Metal-binding</keyword>
<dbReference type="GO" id="GO:0016881">
    <property type="term" value="F:acid-amino acid ligase activity"/>
    <property type="evidence" value="ECO:0007669"/>
    <property type="project" value="InterPro"/>
</dbReference>
<dbReference type="InterPro" id="IPR013221">
    <property type="entry name" value="Mur_ligase_cen"/>
</dbReference>
<dbReference type="GO" id="GO:0009252">
    <property type="term" value="P:peptidoglycan biosynthetic process"/>
    <property type="evidence" value="ECO:0007669"/>
    <property type="project" value="UniProtKB-UniRule"/>
</dbReference>
<dbReference type="HAMAP" id="MF_02214">
    <property type="entry name" value="Lipid_II_synth_MurT"/>
    <property type="match status" value="1"/>
</dbReference>
<gene>
    <name evidence="1" type="primary">murT</name>
    <name evidence="4" type="ORF">MHIP_04070</name>
</gene>
<dbReference type="PANTHER" id="PTHR23135:SF7">
    <property type="entry name" value="LIPID II ISOGLUTAMINYL SYNTHASE (GLUTAMINE-HYDROLYZING) SUBUNIT MURT"/>
    <property type="match status" value="1"/>
</dbReference>
<dbReference type="InterPro" id="IPR036565">
    <property type="entry name" value="Mur-like_cat_sf"/>
</dbReference>
<accession>A0A7I9ZG61</accession>
<feature type="domain" description="Mur ligase central" evidence="2">
    <location>
        <begin position="56"/>
        <end position="261"/>
    </location>
</feature>
<dbReference type="PANTHER" id="PTHR23135">
    <property type="entry name" value="MUR LIGASE FAMILY MEMBER"/>
    <property type="match status" value="1"/>
</dbReference>
<dbReference type="InterPro" id="IPR043703">
    <property type="entry name" value="Lipid_II_synth_MurT"/>
</dbReference>
<dbReference type="GO" id="GO:0008360">
    <property type="term" value="P:regulation of cell shape"/>
    <property type="evidence" value="ECO:0007669"/>
    <property type="project" value="UniProtKB-KW"/>
</dbReference>
<reference evidence="4 5" key="1">
    <citation type="journal article" date="2019" name="Emerg. Microbes Infect.">
        <title>Comprehensive subspecies identification of 175 nontuberculous mycobacteria species based on 7547 genomic profiles.</title>
        <authorList>
            <person name="Matsumoto Y."/>
            <person name="Kinjo T."/>
            <person name="Motooka D."/>
            <person name="Nabeya D."/>
            <person name="Jung N."/>
            <person name="Uechi K."/>
            <person name="Horii T."/>
            <person name="Iida T."/>
            <person name="Fujita J."/>
            <person name="Nakamura S."/>
        </authorList>
    </citation>
    <scope>NUCLEOTIDE SEQUENCE [LARGE SCALE GENOMIC DNA]</scope>
    <source>
        <strain evidence="4 5">JCM 30996</strain>
    </source>
</reference>
<evidence type="ECO:0000313" key="5">
    <source>
        <dbReference type="Proteomes" id="UP000465304"/>
    </source>
</evidence>
<keyword evidence="1" id="KW-0573">Peptidoglycan synthesis</keyword>
<comment type="subunit">
    <text evidence="1">Forms a heterodimer with GatD.</text>
</comment>
<proteinExistence type="inferred from homology"/>
<dbReference type="GO" id="GO:0071555">
    <property type="term" value="P:cell wall organization"/>
    <property type="evidence" value="ECO:0007669"/>
    <property type="project" value="UniProtKB-KW"/>
</dbReference>
<dbReference type="GO" id="GO:0140282">
    <property type="term" value="F:carbon-nitrogen ligase activity on lipid II"/>
    <property type="evidence" value="ECO:0007669"/>
    <property type="project" value="UniProtKB-UniRule"/>
</dbReference>
<dbReference type="EC" id="6.3.5.13" evidence="1"/>
<evidence type="ECO:0000259" key="3">
    <source>
        <dbReference type="Pfam" id="PF08353"/>
    </source>
</evidence>
<comment type="caution">
    <text evidence="4">The sequence shown here is derived from an EMBL/GenBank/DDBJ whole genome shotgun (WGS) entry which is preliminary data.</text>
</comment>
<comment type="pathway">
    <text evidence="1">Cell wall biogenesis; peptidoglycan biosynthesis.</text>
</comment>
<dbReference type="Pfam" id="PF08245">
    <property type="entry name" value="Mur_ligase_M"/>
    <property type="match status" value="1"/>
</dbReference>
<evidence type="ECO:0000256" key="1">
    <source>
        <dbReference type="HAMAP-Rule" id="MF_02214"/>
    </source>
</evidence>
<dbReference type="RefSeq" id="WP_163886651.1">
    <property type="nucleotide sequence ID" value="NZ_BLLB01000002.1"/>
</dbReference>
<comment type="similarity">
    <text evidence="1">Belongs to the MurCDEF family. MurT subfamily.</text>
</comment>
<name>A0A7I9ZG61_9MYCO</name>
<comment type="catalytic activity">
    <reaction evidence="1">
        <text>beta-D-GlcNAc-(1-&gt;4)-Mur2Ac(oyl-L-Ala-gamma-D-Glu-L-Lys-D-Ala-D-Ala)-di-trans,octa-cis-undecaprenyl diphosphate + ATP = beta-D-GlcNAc-(1-&gt;4)-Mur2Ac(oyl-L-Ala-gamma-D-O-P-Glu-L-Lys-D-Ala-D-Ala)-di-trans,octa-cis-undecaprenyl diphosphate + ADP</text>
        <dbReference type="Rhea" id="RHEA:59488"/>
        <dbReference type="ChEBI" id="CHEBI:30616"/>
        <dbReference type="ChEBI" id="CHEBI:60033"/>
        <dbReference type="ChEBI" id="CHEBI:143132"/>
        <dbReference type="ChEBI" id="CHEBI:456216"/>
    </reaction>
</comment>
<evidence type="ECO:0000259" key="2">
    <source>
        <dbReference type="Pfam" id="PF08245"/>
    </source>
</evidence>
<comment type="caution">
    <text evidence="1">Lacks conserved residue(s) required for the propagation of feature annotation.</text>
</comment>
<dbReference type="InterPro" id="IPR013564">
    <property type="entry name" value="MurT_C"/>
</dbReference>
<comment type="catalytic activity">
    <reaction evidence="1">
        <text>beta-D-GlcNAc-(1-&gt;4)-Mur2Ac(oyl-L-Ala-gamma-D-O-P-Glu-L-Lys-D-Ala-D-Ala)-di-trans,octa-cis-undecaprenyl diphosphate + NH4(+) = beta-D-GlcNAc-(1-&gt;4)-Mur2Ac(oyl-L-Ala-D-isoglutaminyl-L-Lys-D-Ala-D-Ala)-di-trans,octa-cis-undecaprenyl diphosphate + phosphate + H(+)</text>
        <dbReference type="Rhea" id="RHEA:57932"/>
        <dbReference type="ChEBI" id="CHEBI:15378"/>
        <dbReference type="ChEBI" id="CHEBI:28938"/>
        <dbReference type="ChEBI" id="CHEBI:43474"/>
        <dbReference type="ChEBI" id="CHEBI:62233"/>
        <dbReference type="ChEBI" id="CHEBI:143132"/>
    </reaction>
</comment>
<dbReference type="GO" id="GO:0046872">
    <property type="term" value="F:metal ion binding"/>
    <property type="evidence" value="ECO:0007669"/>
    <property type="project" value="UniProtKB-KW"/>
</dbReference>
<feature type="active site" evidence="1">
    <location>
        <position position="333"/>
    </location>
</feature>
<sequence>MVTGRGRVALAAGAGARWASRVTGRGAGAMIGGLVAMTLDRSILGQLARDRRTVVVTGTNGKSTTTRMTAAALATLGPVATNAEGANMDAGLVAALAAAPDATLAALEVDEMHVPHVCDATEPAVVVLLNLSRDQLDRVGEINHIERTLRSGLARHPSAVVVANCDDVLMTSAAYDSANVVWVAAGGGWAGDSVSCPRSGEIIVREQTHWYSTGMDFKRPDPDWWFDDTHIHGPDGLSLPMTLALPGAVNRGNATQAVAAAVTLGADPAAAVAAVSLVDEVAGRYRTVQLGDHTARVLLAKNPAGWQEALSMVDRDAAGVVIAVNGQVPDGEDLSWLWDVRFEHFETVQVVAAGERGTDLAVRLGYAGVEHTLVHDTVRAIGSCPPGHVEVIANYTAFLQLNRVLERAR</sequence>
<comment type="function">
    <text evidence="1">The lipid II isoglutaminyl synthase complex catalyzes the formation of alpha-D-isoglutamine in the cell wall lipid II stem peptide. The MurT subunit catalyzes the ATP-dependent amidation of D-glutamate residue of lipid II, converting it to an isoglutamine residue.</text>
</comment>
<keyword evidence="1" id="KW-0436">Ligase</keyword>
<dbReference type="AlphaFoldDB" id="A0A7I9ZG61"/>
<dbReference type="Proteomes" id="UP000465304">
    <property type="component" value="Unassembled WGS sequence"/>
</dbReference>
<keyword evidence="1" id="KW-0547">Nucleotide-binding</keyword>
<dbReference type="GO" id="GO:0005524">
    <property type="term" value="F:ATP binding"/>
    <property type="evidence" value="ECO:0007669"/>
    <property type="project" value="UniProtKB-UniRule"/>
</dbReference>
<organism evidence="4 5">
    <name type="scientific">Mycolicibacterium hippocampi</name>
    <dbReference type="NCBI Taxonomy" id="659824"/>
    <lineage>
        <taxon>Bacteria</taxon>
        <taxon>Bacillati</taxon>
        <taxon>Actinomycetota</taxon>
        <taxon>Actinomycetes</taxon>
        <taxon>Mycobacteriales</taxon>
        <taxon>Mycobacteriaceae</taxon>
        <taxon>Mycolicibacterium</taxon>
    </lineage>
</organism>
<keyword evidence="1" id="KW-0133">Cell shape</keyword>
<keyword evidence="5" id="KW-1185">Reference proteome</keyword>
<protein>
    <recommendedName>
        <fullName evidence="1">Lipid II isoglutaminyl synthase (glutamine-hydrolyzing) subunit MurT</fullName>
        <ecNumber evidence="1">6.3.5.13</ecNumber>
    </recommendedName>
</protein>
<evidence type="ECO:0000313" key="4">
    <source>
        <dbReference type="EMBL" id="GFG99923.1"/>
    </source>
</evidence>
<dbReference type="SUPFAM" id="SSF53623">
    <property type="entry name" value="MurD-like peptide ligases, catalytic domain"/>
    <property type="match status" value="1"/>
</dbReference>
<dbReference type="UniPathway" id="UPA00219"/>
<dbReference type="Gene3D" id="3.40.1190.10">
    <property type="entry name" value="Mur-like, catalytic domain"/>
    <property type="match status" value="1"/>
</dbReference>
<comment type="catalytic activity">
    <reaction evidence="1">
        <text>beta-D-GlcNAc-(1-&gt;4)-Mur2Ac(oyl-L-Ala-gamma-D-Glu-L-Lys-D-Ala-D-Ala)-di-trans,octa-cis-undecaprenyl diphosphate + L-glutamine + ATP + H2O = beta-D-GlcNAc-(1-&gt;4)-Mur2Ac(oyl-L-Ala-D-isoglutaminyl-L-Lys-D-Ala-D-Ala)-di-trans,octa-cis-undecaprenyl diphosphate + L-glutamate + ADP + phosphate + H(+)</text>
        <dbReference type="Rhea" id="RHEA:57928"/>
        <dbReference type="ChEBI" id="CHEBI:15377"/>
        <dbReference type="ChEBI" id="CHEBI:15378"/>
        <dbReference type="ChEBI" id="CHEBI:29985"/>
        <dbReference type="ChEBI" id="CHEBI:30616"/>
        <dbReference type="ChEBI" id="CHEBI:43474"/>
        <dbReference type="ChEBI" id="CHEBI:58359"/>
        <dbReference type="ChEBI" id="CHEBI:60033"/>
        <dbReference type="ChEBI" id="CHEBI:62233"/>
        <dbReference type="ChEBI" id="CHEBI:456216"/>
        <dbReference type="EC" id="6.3.5.13"/>
    </reaction>
</comment>
<dbReference type="EMBL" id="BLLB01000002">
    <property type="protein sequence ID" value="GFG99923.1"/>
    <property type="molecule type" value="Genomic_DNA"/>
</dbReference>
<keyword evidence="1" id="KW-0961">Cell wall biogenesis/degradation</keyword>
<keyword evidence="1" id="KW-0067">ATP-binding</keyword>
<dbReference type="Pfam" id="PF08353">
    <property type="entry name" value="MurT_C"/>
    <property type="match status" value="1"/>
</dbReference>